<keyword evidence="2" id="KW-0238">DNA-binding</keyword>
<dbReference type="RefSeq" id="WP_057892420.1">
    <property type="nucleotide sequence ID" value="NZ_AZFV01000018.1"/>
</dbReference>
<dbReference type="EMBL" id="AZFV01000018">
    <property type="protein sequence ID" value="KRM15952.1"/>
    <property type="molecule type" value="Genomic_DNA"/>
</dbReference>
<evidence type="ECO:0000313" key="2">
    <source>
        <dbReference type="EMBL" id="KRM15952.1"/>
    </source>
</evidence>
<dbReference type="PATRIC" id="fig|1423774.3.peg.886"/>
<dbReference type="InterPro" id="IPR010982">
    <property type="entry name" value="Lambda_DNA-bd_dom_sf"/>
</dbReference>
<name>A0A0R1WDF8_9LACO</name>
<evidence type="ECO:0000313" key="3">
    <source>
        <dbReference type="Proteomes" id="UP000051302"/>
    </source>
</evidence>
<dbReference type="PANTHER" id="PTHR33516:SF2">
    <property type="entry name" value="LEXA REPRESSOR-RELATED"/>
    <property type="match status" value="1"/>
</dbReference>
<gene>
    <name evidence="2" type="ORF">FD31_GL000852</name>
</gene>
<dbReference type="Pfam" id="PF00717">
    <property type="entry name" value="Peptidase_S24"/>
    <property type="match status" value="1"/>
</dbReference>
<reference evidence="2 3" key="1">
    <citation type="journal article" date="2015" name="Genome Announc.">
        <title>Expanding the biotechnology potential of lactobacilli through comparative genomics of 213 strains and associated genera.</title>
        <authorList>
            <person name="Sun Z."/>
            <person name="Harris H.M."/>
            <person name="McCann A."/>
            <person name="Guo C."/>
            <person name="Argimon S."/>
            <person name="Zhang W."/>
            <person name="Yang X."/>
            <person name="Jeffery I.B."/>
            <person name="Cooney J.C."/>
            <person name="Kagawa T.F."/>
            <person name="Liu W."/>
            <person name="Song Y."/>
            <person name="Salvetti E."/>
            <person name="Wrobel A."/>
            <person name="Rasinkangas P."/>
            <person name="Parkhill J."/>
            <person name="Rea M.C."/>
            <person name="O'Sullivan O."/>
            <person name="Ritari J."/>
            <person name="Douillard F.P."/>
            <person name="Paul Ross R."/>
            <person name="Yang R."/>
            <person name="Briner A.E."/>
            <person name="Felis G.E."/>
            <person name="de Vos W.M."/>
            <person name="Barrangou R."/>
            <person name="Klaenhammer T.R."/>
            <person name="Caufield P.W."/>
            <person name="Cui Y."/>
            <person name="Zhang H."/>
            <person name="O'Toole P.W."/>
        </authorList>
    </citation>
    <scope>NUCLEOTIDE SEQUENCE [LARGE SCALE GENOMIC DNA]</scope>
    <source>
        <strain evidence="2 3">DSM 16982</strain>
    </source>
</reference>
<dbReference type="Proteomes" id="UP000051302">
    <property type="component" value="Unassembled WGS sequence"/>
</dbReference>
<sequence length="204" mass="22932">MRTNDEIMNILDDLKSKQNLSISEIARRTGMAKSAVSRYFNRTREFPLNRVNDFAKAFHIEPDYLLNIDNSQSPKHKTVMIPILGEIACGDPITAEENIEGYLEEPEDSLPSGTVFYLVAKGHSMEPTIPNGSNVLIREQPEVEDDEIAAVLVNSDTEATLKRVKHQGNMIMLMPDNKDYSPIIITSDNPVRILGKAIRYTTNL</sequence>
<dbReference type="PROSITE" id="PS50943">
    <property type="entry name" value="HTH_CROC1"/>
    <property type="match status" value="1"/>
</dbReference>
<dbReference type="InterPro" id="IPR050077">
    <property type="entry name" value="LexA_repressor"/>
</dbReference>
<dbReference type="CDD" id="cd06529">
    <property type="entry name" value="S24_LexA-like"/>
    <property type="match status" value="1"/>
</dbReference>
<dbReference type="AlphaFoldDB" id="A0A0R1WDF8"/>
<dbReference type="PANTHER" id="PTHR33516">
    <property type="entry name" value="LEXA REPRESSOR"/>
    <property type="match status" value="1"/>
</dbReference>
<feature type="domain" description="HTH cro/C1-type" evidence="1">
    <location>
        <begin position="11"/>
        <end position="65"/>
    </location>
</feature>
<evidence type="ECO:0000259" key="1">
    <source>
        <dbReference type="PROSITE" id="PS50943"/>
    </source>
</evidence>
<dbReference type="STRING" id="1423774.FD31_GL000852"/>
<comment type="caution">
    <text evidence="2">The sequence shown here is derived from an EMBL/GenBank/DDBJ whole genome shotgun (WGS) entry which is preliminary data.</text>
</comment>
<dbReference type="SUPFAM" id="SSF51306">
    <property type="entry name" value="LexA/Signal peptidase"/>
    <property type="match status" value="1"/>
</dbReference>
<dbReference type="InterPro" id="IPR036286">
    <property type="entry name" value="LexA/Signal_pep-like_sf"/>
</dbReference>
<protein>
    <submittedName>
        <fullName evidence="2">Xre family DNA-binding protein</fullName>
    </submittedName>
</protein>
<proteinExistence type="predicted"/>
<dbReference type="GO" id="GO:0003677">
    <property type="term" value="F:DNA binding"/>
    <property type="evidence" value="ECO:0007669"/>
    <property type="project" value="UniProtKB-KW"/>
</dbReference>
<dbReference type="Pfam" id="PF01381">
    <property type="entry name" value="HTH_3"/>
    <property type="match status" value="1"/>
</dbReference>
<organism evidence="2 3">
    <name type="scientific">Companilactobacillus nantensis DSM 16982</name>
    <dbReference type="NCBI Taxonomy" id="1423774"/>
    <lineage>
        <taxon>Bacteria</taxon>
        <taxon>Bacillati</taxon>
        <taxon>Bacillota</taxon>
        <taxon>Bacilli</taxon>
        <taxon>Lactobacillales</taxon>
        <taxon>Lactobacillaceae</taxon>
        <taxon>Companilactobacillus</taxon>
    </lineage>
</organism>
<dbReference type="InterPro" id="IPR015927">
    <property type="entry name" value="Peptidase_S24_S26A/B/C"/>
</dbReference>
<dbReference type="InterPro" id="IPR039418">
    <property type="entry name" value="LexA-like"/>
</dbReference>
<dbReference type="Gene3D" id="1.10.260.40">
    <property type="entry name" value="lambda repressor-like DNA-binding domains"/>
    <property type="match status" value="1"/>
</dbReference>
<dbReference type="SMART" id="SM00530">
    <property type="entry name" value="HTH_XRE"/>
    <property type="match status" value="1"/>
</dbReference>
<dbReference type="InterPro" id="IPR001387">
    <property type="entry name" value="Cro/C1-type_HTH"/>
</dbReference>
<dbReference type="SUPFAM" id="SSF47413">
    <property type="entry name" value="lambda repressor-like DNA-binding domains"/>
    <property type="match status" value="1"/>
</dbReference>
<dbReference type="CDD" id="cd00093">
    <property type="entry name" value="HTH_XRE"/>
    <property type="match status" value="1"/>
</dbReference>
<accession>A0A0R1WDF8</accession>
<keyword evidence="3" id="KW-1185">Reference proteome</keyword>
<dbReference type="Gene3D" id="2.10.109.10">
    <property type="entry name" value="Umud Fragment, subunit A"/>
    <property type="match status" value="1"/>
</dbReference>